<gene>
    <name evidence="1" type="ORF">EV681_2309</name>
</gene>
<dbReference type="RefSeq" id="WP_130304082.1">
    <property type="nucleotide sequence ID" value="NZ_SHKO01000002.1"/>
</dbReference>
<reference evidence="1 2" key="1">
    <citation type="submission" date="2019-02" db="EMBL/GenBank/DDBJ databases">
        <title>Genomic Encyclopedia of Type Strains, Phase IV (KMG-IV): sequencing the most valuable type-strain genomes for metagenomic binning, comparative biology and taxonomic classification.</title>
        <authorList>
            <person name="Goeker M."/>
        </authorList>
    </citation>
    <scope>NUCLEOTIDE SEQUENCE [LARGE SCALE GENOMIC DNA]</scope>
    <source>
        <strain evidence="1 2">DSM 23814</strain>
    </source>
</reference>
<evidence type="ECO:0000313" key="1">
    <source>
        <dbReference type="EMBL" id="RZT93897.1"/>
    </source>
</evidence>
<evidence type="ECO:0000313" key="2">
    <source>
        <dbReference type="Proteomes" id="UP000293398"/>
    </source>
</evidence>
<proteinExistence type="predicted"/>
<keyword evidence="2" id="KW-1185">Reference proteome</keyword>
<dbReference type="OrthoDB" id="9036115at2"/>
<dbReference type="EMBL" id="SHKO01000002">
    <property type="protein sequence ID" value="RZT93897.1"/>
    <property type="molecule type" value="Genomic_DNA"/>
</dbReference>
<protein>
    <submittedName>
        <fullName evidence="1">TniQ protein</fullName>
    </submittedName>
</protein>
<name>A0A4Q7VDA6_9BURK</name>
<dbReference type="Proteomes" id="UP000293398">
    <property type="component" value="Unassembled WGS sequence"/>
</dbReference>
<dbReference type="AlphaFoldDB" id="A0A4Q7VDA6"/>
<accession>A0A4Q7VDA6</accession>
<organism evidence="1 2">
    <name type="scientific">Advenella incenata</name>
    <dbReference type="NCBI Taxonomy" id="267800"/>
    <lineage>
        <taxon>Bacteria</taxon>
        <taxon>Pseudomonadati</taxon>
        <taxon>Pseudomonadota</taxon>
        <taxon>Betaproteobacteria</taxon>
        <taxon>Burkholderiales</taxon>
        <taxon>Alcaligenaceae</taxon>
    </lineage>
</organism>
<comment type="caution">
    <text evidence="1">The sequence shown here is derived from an EMBL/GenBank/DDBJ whole genome shotgun (WGS) entry which is preliminary data.</text>
</comment>
<sequence>MNLTPFSRYAVRPHSLPGESIIGYIYRYMSANGHVLRENGYYQTAKKMLMARSINQFEKCIDILSQAIDDEYLIDSIFWRDYKCLNFGVSEKLMNFRAHTVWYCPHCLCENEYHLSCWQVFGIHSCPYHGVLLSSACPECGKTLAWISLLPNWSCSCGCRLTDRTTNVRNVHWKIQKRDPIQYLSPHLRPSAKYVDNFYTFKLDQTEVIKLVVAKDLAENKQLDESKHTSKAGTRLVFQFIRYLHFWQRKGFGYQRTQKIDLTFLTLCHKNPGYMGEQIGRNQSATFRIYRRGHFSIHFLESIPESACTAFVEYCAVWWNRNCHKLRYLKASEAQSRDHLPIPAVAIISGHKEEQVFELLENLLIVAILGYDIDDLDLCKSHWIIPDAISLPSNNSPLNELIDYFMRCTAERLEKWNQYLKEDLKRLESKFEFTYLGFLN</sequence>